<keyword evidence="2" id="KW-1185">Reference proteome</keyword>
<reference evidence="1 2" key="1">
    <citation type="journal article" date="2018" name="Sci. Rep.">
        <title>Genomic signatures of local adaptation to the degree of environmental predictability in rotifers.</title>
        <authorList>
            <person name="Franch-Gras L."/>
            <person name="Hahn C."/>
            <person name="Garcia-Roger E.M."/>
            <person name="Carmona M.J."/>
            <person name="Serra M."/>
            <person name="Gomez A."/>
        </authorList>
    </citation>
    <scope>NUCLEOTIDE SEQUENCE [LARGE SCALE GENOMIC DNA]</scope>
    <source>
        <strain evidence="1">HYR1</strain>
    </source>
</reference>
<gene>
    <name evidence="1" type="ORF">BpHYR1_036784</name>
</gene>
<evidence type="ECO:0000313" key="2">
    <source>
        <dbReference type="Proteomes" id="UP000276133"/>
    </source>
</evidence>
<name>A0A3M7PRS7_BRAPC</name>
<proteinExistence type="predicted"/>
<accession>A0A3M7PRS7</accession>
<protein>
    <submittedName>
        <fullName evidence="1">Uncharacterized protein</fullName>
    </submittedName>
</protein>
<dbReference type="EMBL" id="REGN01009149">
    <property type="protein sequence ID" value="RNA01842.1"/>
    <property type="molecule type" value="Genomic_DNA"/>
</dbReference>
<comment type="caution">
    <text evidence="1">The sequence shown here is derived from an EMBL/GenBank/DDBJ whole genome shotgun (WGS) entry which is preliminary data.</text>
</comment>
<sequence>MNFGHCEICSKNQKRTTDTSFVPPLKIYCRVLQNQYTGGTKDVIRSKKIIRNFFNNCSEPVFNFVSYNEKSFLISTLTLNFGFVFTPGHQNGHNELLAI</sequence>
<organism evidence="1 2">
    <name type="scientific">Brachionus plicatilis</name>
    <name type="common">Marine rotifer</name>
    <name type="synonym">Brachionus muelleri</name>
    <dbReference type="NCBI Taxonomy" id="10195"/>
    <lineage>
        <taxon>Eukaryota</taxon>
        <taxon>Metazoa</taxon>
        <taxon>Spiralia</taxon>
        <taxon>Gnathifera</taxon>
        <taxon>Rotifera</taxon>
        <taxon>Eurotatoria</taxon>
        <taxon>Monogononta</taxon>
        <taxon>Pseudotrocha</taxon>
        <taxon>Ploima</taxon>
        <taxon>Brachionidae</taxon>
        <taxon>Brachionus</taxon>
    </lineage>
</organism>
<evidence type="ECO:0000313" key="1">
    <source>
        <dbReference type="EMBL" id="RNA01842.1"/>
    </source>
</evidence>
<dbReference type="AlphaFoldDB" id="A0A3M7PRS7"/>
<dbReference type="Proteomes" id="UP000276133">
    <property type="component" value="Unassembled WGS sequence"/>
</dbReference>